<organism evidence="2 3">
    <name type="scientific">Bacillus cereus</name>
    <dbReference type="NCBI Taxonomy" id="1396"/>
    <lineage>
        <taxon>Bacteria</taxon>
        <taxon>Bacillati</taxon>
        <taxon>Bacillota</taxon>
        <taxon>Bacilli</taxon>
        <taxon>Bacillales</taxon>
        <taxon>Bacillaceae</taxon>
        <taxon>Bacillus</taxon>
        <taxon>Bacillus cereus group</taxon>
    </lineage>
</organism>
<evidence type="ECO:0000313" key="3">
    <source>
        <dbReference type="Proteomes" id="UP000076501"/>
    </source>
</evidence>
<keyword evidence="1" id="KW-0812">Transmembrane</keyword>
<reference evidence="2 3" key="1">
    <citation type="submission" date="2015-09" db="EMBL/GenBank/DDBJ databases">
        <title>Bacillus cereus food isolates.</title>
        <authorList>
            <person name="Boekhorst J."/>
        </authorList>
    </citation>
    <scope>NUCLEOTIDE SEQUENCE [LARGE SCALE GENOMIC DNA]</scope>
    <source>
        <strain evidence="2 3">B4082</strain>
    </source>
</reference>
<comment type="caution">
    <text evidence="2">The sequence shown here is derived from an EMBL/GenBank/DDBJ whole genome shotgun (WGS) entry which is preliminary data.</text>
</comment>
<gene>
    <name evidence="2" type="ORF">B4082_2361</name>
</gene>
<dbReference type="EMBL" id="LJKA01000036">
    <property type="protein sequence ID" value="KZD36544.1"/>
    <property type="molecule type" value="Genomic_DNA"/>
</dbReference>
<dbReference type="PATRIC" id="fig|1396.539.peg.3504"/>
<proteinExistence type="predicted"/>
<feature type="transmembrane region" description="Helical" evidence="1">
    <location>
        <begin position="13"/>
        <end position="37"/>
    </location>
</feature>
<keyword evidence="1" id="KW-0472">Membrane</keyword>
<name>A0A161QJK2_BACCE</name>
<keyword evidence="1" id="KW-1133">Transmembrane helix</keyword>
<accession>A0A161QJK2</accession>
<sequence>MATDSPYSTELDFWGGFLFIQAIPLLILLVALIWWFICKGKEKIDT</sequence>
<dbReference type="Proteomes" id="UP000076501">
    <property type="component" value="Unassembled WGS sequence"/>
</dbReference>
<protein>
    <submittedName>
        <fullName evidence="2">Uncharacterized protein</fullName>
    </submittedName>
</protein>
<evidence type="ECO:0000256" key="1">
    <source>
        <dbReference type="SAM" id="Phobius"/>
    </source>
</evidence>
<evidence type="ECO:0000313" key="2">
    <source>
        <dbReference type="EMBL" id="KZD36544.1"/>
    </source>
</evidence>
<dbReference type="AlphaFoldDB" id="A0A161QJK2"/>